<evidence type="ECO:0000313" key="4">
    <source>
        <dbReference type="Proteomes" id="UP001159100"/>
    </source>
</evidence>
<keyword evidence="1" id="KW-0472">Membrane</keyword>
<accession>A0ABT6QW95</accession>
<feature type="transmembrane region" description="Helical" evidence="1">
    <location>
        <begin position="107"/>
        <end position="127"/>
    </location>
</feature>
<dbReference type="InterPro" id="IPR017850">
    <property type="entry name" value="Alkaline_phosphatase_core_sf"/>
</dbReference>
<dbReference type="InterPro" id="IPR040423">
    <property type="entry name" value="PEA_transferase"/>
</dbReference>
<dbReference type="PANTHER" id="PTHR30443">
    <property type="entry name" value="INNER MEMBRANE PROTEIN"/>
    <property type="match status" value="1"/>
</dbReference>
<proteinExistence type="predicted"/>
<keyword evidence="4" id="KW-1185">Reference proteome</keyword>
<dbReference type="Proteomes" id="UP001159100">
    <property type="component" value="Unassembled WGS sequence"/>
</dbReference>
<feature type="transmembrane region" description="Helical" evidence="1">
    <location>
        <begin position="58"/>
        <end position="77"/>
    </location>
</feature>
<dbReference type="RefSeq" id="WP_282317173.1">
    <property type="nucleotide sequence ID" value="NZ_JARBWL010000002.1"/>
</dbReference>
<name>A0ABT6QW95_9PSED</name>
<protein>
    <submittedName>
        <fullName evidence="3">Sulfatase-like hydrolase/transferase</fullName>
    </submittedName>
</protein>
<dbReference type="Gene3D" id="3.40.720.10">
    <property type="entry name" value="Alkaline Phosphatase, subunit A"/>
    <property type="match status" value="1"/>
</dbReference>
<keyword evidence="1" id="KW-1133">Transmembrane helix</keyword>
<evidence type="ECO:0000256" key="1">
    <source>
        <dbReference type="SAM" id="Phobius"/>
    </source>
</evidence>
<feature type="transmembrane region" description="Helical" evidence="1">
    <location>
        <begin position="139"/>
        <end position="157"/>
    </location>
</feature>
<reference evidence="3 4" key="1">
    <citation type="submission" date="2023-02" db="EMBL/GenBank/DDBJ databases">
        <title>Pseudomonas chrutzelriedensis sp. nov., a potently antifungal strain isolated from moss.</title>
        <authorList>
            <person name="Schnyder A."/>
            <person name="Kalawong R."/>
            <person name="Eberl L."/>
            <person name="Agnoli K."/>
        </authorList>
    </citation>
    <scope>NUCLEOTIDE SEQUENCE [LARGE SCALE GENOMIC DNA]</scope>
    <source>
        <strain evidence="3 4">681</strain>
    </source>
</reference>
<feature type="transmembrane region" description="Helical" evidence="1">
    <location>
        <begin position="30"/>
        <end position="52"/>
    </location>
</feature>
<evidence type="ECO:0000259" key="2">
    <source>
        <dbReference type="Pfam" id="PF00884"/>
    </source>
</evidence>
<dbReference type="InterPro" id="IPR000917">
    <property type="entry name" value="Sulfatase_N"/>
</dbReference>
<gene>
    <name evidence="3" type="ORF">POF45_27175</name>
</gene>
<dbReference type="EMBL" id="JARBWL010000002">
    <property type="protein sequence ID" value="MDI2595078.1"/>
    <property type="molecule type" value="Genomic_DNA"/>
</dbReference>
<feature type="domain" description="Sulfatase N-terminal" evidence="2">
    <location>
        <begin position="206"/>
        <end position="506"/>
    </location>
</feature>
<dbReference type="PANTHER" id="PTHR30443:SF2">
    <property type="entry name" value="PHOSPHOETHANOLAMINE TRANSFERASE EPTC"/>
    <property type="match status" value="1"/>
</dbReference>
<sequence>MIRYLKELLLVLYLLKNYDYYLERLNAMGIGFPMLLFGAMFVALTVALFMTAYIRQTLVRHVFALAMFVSAVFFDVYTRVTADYLTYSSFVSLVYSGGFIQEAAYQYRAPLISGLLSGVLLLLGIGLKPRRRWPVPGALLIAAPLLGVLLLSAVLFVRAGEGARGLPIMYTPLAYLNLFAYESLHNTVGPREPIKLARIDTPVDHDIVLIIDESISGNYLDINAQYGVHSQLKEARPGVAIFNYGYAASIANCSADTNVTLRYGGTRADYMRINTTMPSIWQYAKKAGLRTVYIDAQRTGGNLQNLMSDTEKKDIDEFVQFDQTSVRDRDMAAASKLIELLDDGTPELVVINKVGAHFPVHDKYPDAFMAYRPTLPRGQFVEVADTGKRDGFNGQPDDWVLYRNAYKNTVLWNVGEFFSRIFAQADLSHALLIYTSDHGQDLHERGNPGLNTHCGGDPVEEEGLVPLVVIQGDQLHTLDWQQALAQNKDRSSHYNIFPTLLELMGYDAATVEATYGKPLSVPTVDDFTFNYRFNARLGAKPAWRHIDLKTIVTPGEATPNVVVEP</sequence>
<dbReference type="Pfam" id="PF00884">
    <property type="entry name" value="Sulfatase"/>
    <property type="match status" value="1"/>
</dbReference>
<evidence type="ECO:0000313" key="3">
    <source>
        <dbReference type="EMBL" id="MDI2595078.1"/>
    </source>
</evidence>
<dbReference type="SUPFAM" id="SSF53649">
    <property type="entry name" value="Alkaline phosphatase-like"/>
    <property type="match status" value="1"/>
</dbReference>
<organism evidence="3 4">
    <name type="scientific">Pseudomonas fungipugnans</name>
    <dbReference type="NCBI Taxonomy" id="3024217"/>
    <lineage>
        <taxon>Bacteria</taxon>
        <taxon>Pseudomonadati</taxon>
        <taxon>Pseudomonadota</taxon>
        <taxon>Gammaproteobacteria</taxon>
        <taxon>Pseudomonadales</taxon>
        <taxon>Pseudomonadaceae</taxon>
        <taxon>Pseudomonas</taxon>
    </lineage>
</organism>
<keyword evidence="1" id="KW-0812">Transmembrane</keyword>
<comment type="caution">
    <text evidence="3">The sequence shown here is derived from an EMBL/GenBank/DDBJ whole genome shotgun (WGS) entry which is preliminary data.</text>
</comment>